<evidence type="ECO:0000313" key="1">
    <source>
        <dbReference type="EMBL" id="TNN75450.1"/>
    </source>
</evidence>
<dbReference type="EMBL" id="SRLO01000103">
    <property type="protein sequence ID" value="TNN75450.1"/>
    <property type="molecule type" value="Genomic_DNA"/>
</dbReference>
<proteinExistence type="predicted"/>
<reference evidence="1 2" key="1">
    <citation type="submission" date="2019-03" db="EMBL/GenBank/DDBJ databases">
        <title>First draft genome of Liparis tanakae, snailfish: a comprehensive survey of snailfish specific genes.</title>
        <authorList>
            <person name="Kim W."/>
            <person name="Song I."/>
            <person name="Jeong J.-H."/>
            <person name="Kim D."/>
            <person name="Kim S."/>
            <person name="Ryu S."/>
            <person name="Song J.Y."/>
            <person name="Lee S.K."/>
        </authorList>
    </citation>
    <scope>NUCLEOTIDE SEQUENCE [LARGE SCALE GENOMIC DNA]</scope>
    <source>
        <tissue evidence="1">Muscle</tissue>
    </source>
</reference>
<keyword evidence="2" id="KW-1185">Reference proteome</keyword>
<dbReference type="Proteomes" id="UP000314294">
    <property type="component" value="Unassembled WGS sequence"/>
</dbReference>
<evidence type="ECO:0000313" key="2">
    <source>
        <dbReference type="Proteomes" id="UP000314294"/>
    </source>
</evidence>
<protein>
    <submittedName>
        <fullName evidence="1">Uncharacterized protein</fullName>
    </submittedName>
</protein>
<comment type="caution">
    <text evidence="1">The sequence shown here is derived from an EMBL/GenBank/DDBJ whole genome shotgun (WGS) entry which is preliminary data.</text>
</comment>
<name>A0A4Z2IC24_9TELE</name>
<dbReference type="AlphaFoldDB" id="A0A4Z2IC24"/>
<gene>
    <name evidence="1" type="ORF">EYF80_014262</name>
</gene>
<sequence length="66" mass="7666">MRATWMQDGNDSCRIFSSGLMLSHLEPRISTMTVKPCLHTSSLGWMEGGVEWEEIKRRRGRGRERN</sequence>
<organism evidence="1 2">
    <name type="scientific">Liparis tanakae</name>
    <name type="common">Tanaka's snailfish</name>
    <dbReference type="NCBI Taxonomy" id="230148"/>
    <lineage>
        <taxon>Eukaryota</taxon>
        <taxon>Metazoa</taxon>
        <taxon>Chordata</taxon>
        <taxon>Craniata</taxon>
        <taxon>Vertebrata</taxon>
        <taxon>Euteleostomi</taxon>
        <taxon>Actinopterygii</taxon>
        <taxon>Neopterygii</taxon>
        <taxon>Teleostei</taxon>
        <taxon>Neoteleostei</taxon>
        <taxon>Acanthomorphata</taxon>
        <taxon>Eupercaria</taxon>
        <taxon>Perciformes</taxon>
        <taxon>Cottioidei</taxon>
        <taxon>Cottales</taxon>
        <taxon>Liparidae</taxon>
        <taxon>Liparis</taxon>
    </lineage>
</organism>
<accession>A0A4Z2IC24</accession>